<gene>
    <name evidence="3" type="ORF">FHETE_4195</name>
</gene>
<evidence type="ECO:0000313" key="3">
    <source>
        <dbReference type="EMBL" id="KAF5671225.1"/>
    </source>
</evidence>
<dbReference type="OrthoDB" id="5075194at2759"/>
<sequence>MSTRIDLSQSAVLEWQWDGETRCLATPDPSNTSIQFTIRLESVSPDVVHAHFEICIPVKLKDKGASAIYLRISPSSITTFQHSSSTIPSDVIKRALNCTVSDRLHFQLDTKPTLLVPTDAREPIVAARPRSGKIIDDLHQLSQITCLSIYIKDTIISNNQIQSITKGVSQKHLKPFPSPDFDISRMYGGEGAKTIALPDPDPKPPSYTEHTPPPYTKPESLLPAIDPPDTRKRARQNSDGESSISQVWEELQRMQKRMVAVDTLQQEIRDLRAHNTKLQEDLTSLQKSHQDLEEEVCSLRLANADKADLEDVDRIEMLDNIAALTSKVDYLDRGKDDDAFIERVLLEIRLRLAGG</sequence>
<dbReference type="AlphaFoldDB" id="A0A8H5WUA1"/>
<evidence type="ECO:0000256" key="1">
    <source>
        <dbReference type="SAM" id="Coils"/>
    </source>
</evidence>
<dbReference type="Proteomes" id="UP000567885">
    <property type="component" value="Unassembled WGS sequence"/>
</dbReference>
<keyword evidence="1" id="KW-0175">Coiled coil</keyword>
<accession>A0A8H5WUA1</accession>
<comment type="caution">
    <text evidence="3">The sequence shown here is derived from an EMBL/GenBank/DDBJ whole genome shotgun (WGS) entry which is preliminary data.</text>
</comment>
<evidence type="ECO:0000313" key="4">
    <source>
        <dbReference type="Proteomes" id="UP000567885"/>
    </source>
</evidence>
<feature type="region of interest" description="Disordered" evidence="2">
    <location>
        <begin position="191"/>
        <end position="245"/>
    </location>
</feature>
<dbReference type="EMBL" id="JAAGWQ010000069">
    <property type="protein sequence ID" value="KAF5671225.1"/>
    <property type="molecule type" value="Genomic_DNA"/>
</dbReference>
<keyword evidence="4" id="KW-1185">Reference proteome</keyword>
<reference evidence="3 4" key="1">
    <citation type="submission" date="2020-05" db="EMBL/GenBank/DDBJ databases">
        <title>Identification and distribution of gene clusters putatively required for synthesis of sphingolipid metabolism inhibitors in phylogenetically diverse species of the filamentous fungus Fusarium.</title>
        <authorList>
            <person name="Kim H.-S."/>
            <person name="Busman M."/>
            <person name="Brown D.W."/>
            <person name="Divon H."/>
            <person name="Uhlig S."/>
            <person name="Proctor R.H."/>
        </authorList>
    </citation>
    <scope>NUCLEOTIDE SEQUENCE [LARGE SCALE GENOMIC DNA]</scope>
    <source>
        <strain evidence="3 4">NRRL 20693</strain>
    </source>
</reference>
<protein>
    <submittedName>
        <fullName evidence="3">Uncharacterized protein</fullName>
    </submittedName>
</protein>
<evidence type="ECO:0000256" key="2">
    <source>
        <dbReference type="SAM" id="MobiDB-lite"/>
    </source>
</evidence>
<proteinExistence type="predicted"/>
<organism evidence="3 4">
    <name type="scientific">Fusarium heterosporum</name>
    <dbReference type="NCBI Taxonomy" id="42747"/>
    <lineage>
        <taxon>Eukaryota</taxon>
        <taxon>Fungi</taxon>
        <taxon>Dikarya</taxon>
        <taxon>Ascomycota</taxon>
        <taxon>Pezizomycotina</taxon>
        <taxon>Sordariomycetes</taxon>
        <taxon>Hypocreomycetidae</taxon>
        <taxon>Hypocreales</taxon>
        <taxon>Nectriaceae</taxon>
        <taxon>Fusarium</taxon>
        <taxon>Fusarium heterosporum species complex</taxon>
    </lineage>
</organism>
<feature type="coiled-coil region" evidence="1">
    <location>
        <begin position="261"/>
        <end position="295"/>
    </location>
</feature>
<name>A0A8H5WUA1_FUSHE</name>